<proteinExistence type="predicted"/>
<dbReference type="SUPFAM" id="SSF53335">
    <property type="entry name" value="S-adenosyl-L-methionine-dependent methyltransferases"/>
    <property type="match status" value="1"/>
</dbReference>
<dbReference type="PANTHER" id="PTHR12734">
    <property type="entry name" value="METHYLTRANSFERASE-RELATED"/>
    <property type="match status" value="1"/>
</dbReference>
<keyword evidence="1" id="KW-0808">Transferase</keyword>
<evidence type="ECO:0000313" key="2">
    <source>
        <dbReference type="Proteomes" id="UP000199377"/>
    </source>
</evidence>
<keyword evidence="1" id="KW-0489">Methyltransferase</keyword>
<dbReference type="Proteomes" id="UP000199377">
    <property type="component" value="Unassembled WGS sequence"/>
</dbReference>
<dbReference type="GO" id="GO:0016435">
    <property type="term" value="F:rRNA (guanine) methyltransferase activity"/>
    <property type="evidence" value="ECO:0007669"/>
    <property type="project" value="InterPro"/>
</dbReference>
<dbReference type="PANTHER" id="PTHR12734:SF0">
    <property type="entry name" value="18S RRNA (GUANINE-N(7))-METHYLTRANSFERASE-RELATED"/>
    <property type="match status" value="1"/>
</dbReference>
<dbReference type="AlphaFoldDB" id="A0A1I3GQH3"/>
<reference evidence="1 2" key="1">
    <citation type="submission" date="2016-10" db="EMBL/GenBank/DDBJ databases">
        <authorList>
            <person name="de Groot N.N."/>
        </authorList>
    </citation>
    <scope>NUCLEOTIDE SEQUENCE [LARGE SCALE GENOMIC DNA]</scope>
    <source>
        <strain evidence="1 2">CGMCC 1.11030</strain>
    </source>
</reference>
<gene>
    <name evidence="1" type="ORF">SAMN05216258_105285</name>
</gene>
<protein>
    <submittedName>
        <fullName evidence="1">Methyltransferase domain-containing protein</fullName>
    </submittedName>
</protein>
<dbReference type="InterPro" id="IPR029063">
    <property type="entry name" value="SAM-dependent_MTases_sf"/>
</dbReference>
<dbReference type="EMBL" id="FOQH01000005">
    <property type="protein sequence ID" value="SFI25609.1"/>
    <property type="molecule type" value="Genomic_DNA"/>
</dbReference>
<dbReference type="Gene3D" id="3.40.50.150">
    <property type="entry name" value="Vaccinia Virus protein VP39"/>
    <property type="match status" value="1"/>
</dbReference>
<organism evidence="1 2">
    <name type="scientific">Albimonas pacifica</name>
    <dbReference type="NCBI Taxonomy" id="1114924"/>
    <lineage>
        <taxon>Bacteria</taxon>
        <taxon>Pseudomonadati</taxon>
        <taxon>Pseudomonadota</taxon>
        <taxon>Alphaproteobacteria</taxon>
        <taxon>Rhodobacterales</taxon>
        <taxon>Paracoccaceae</taxon>
        <taxon>Albimonas</taxon>
    </lineage>
</organism>
<dbReference type="InterPro" id="IPR039769">
    <property type="entry name" value="Bud23-like"/>
</dbReference>
<dbReference type="OrthoDB" id="9807911at2"/>
<dbReference type="STRING" id="1114924.SAMN05216258_105285"/>
<evidence type="ECO:0000313" key="1">
    <source>
        <dbReference type="EMBL" id="SFI25609.1"/>
    </source>
</evidence>
<sequence length="211" mass="22638">MTDPYKTAETEFPDAVYELEDSQATQALYRDWADSYDADLAANGYAGPSRCARALAKFVEDRSAPLLDVGCGTGLSGEAFAEVGFTTLDGADFSDEMLEVAARKDVYRALLKGDAARPLPVEPGAYANLAAVGVFSPAHAPPELIDQALSLVPRGGCFVFTLNEHALAEKSYEGRLREVIDAGAADLLFKEHGPHLPGQALQATVYVLQRR</sequence>
<dbReference type="GO" id="GO:0070476">
    <property type="term" value="P:rRNA (guanine-N7)-methylation"/>
    <property type="evidence" value="ECO:0007669"/>
    <property type="project" value="InterPro"/>
</dbReference>
<dbReference type="Pfam" id="PF13489">
    <property type="entry name" value="Methyltransf_23"/>
    <property type="match status" value="1"/>
</dbReference>
<dbReference type="RefSeq" id="WP_092860110.1">
    <property type="nucleotide sequence ID" value="NZ_FOQH01000005.1"/>
</dbReference>
<name>A0A1I3GQH3_9RHOB</name>
<dbReference type="CDD" id="cd02440">
    <property type="entry name" value="AdoMet_MTases"/>
    <property type="match status" value="1"/>
</dbReference>
<accession>A0A1I3GQH3</accession>
<keyword evidence="2" id="KW-1185">Reference proteome</keyword>